<reference evidence="1" key="2">
    <citation type="journal article" date="2015" name="Data Brief">
        <title>Shoot transcriptome of the giant reed, Arundo donax.</title>
        <authorList>
            <person name="Barrero R.A."/>
            <person name="Guerrero F.D."/>
            <person name="Moolhuijzen P."/>
            <person name="Goolsby J.A."/>
            <person name="Tidwell J."/>
            <person name="Bellgard S.E."/>
            <person name="Bellgard M.I."/>
        </authorList>
    </citation>
    <scope>NUCLEOTIDE SEQUENCE</scope>
    <source>
        <tissue evidence="1">Shoot tissue taken approximately 20 cm above the soil surface</tissue>
    </source>
</reference>
<name>A0A0A9FX27_ARUDO</name>
<proteinExistence type="predicted"/>
<protein>
    <submittedName>
        <fullName evidence="1">Uncharacterized protein</fullName>
    </submittedName>
</protein>
<dbReference type="EMBL" id="GBRH01183040">
    <property type="protein sequence ID" value="JAE14856.1"/>
    <property type="molecule type" value="Transcribed_RNA"/>
</dbReference>
<dbReference type="AlphaFoldDB" id="A0A0A9FX27"/>
<organism evidence="1">
    <name type="scientific">Arundo donax</name>
    <name type="common">Giant reed</name>
    <name type="synonym">Donax arundinaceus</name>
    <dbReference type="NCBI Taxonomy" id="35708"/>
    <lineage>
        <taxon>Eukaryota</taxon>
        <taxon>Viridiplantae</taxon>
        <taxon>Streptophyta</taxon>
        <taxon>Embryophyta</taxon>
        <taxon>Tracheophyta</taxon>
        <taxon>Spermatophyta</taxon>
        <taxon>Magnoliopsida</taxon>
        <taxon>Liliopsida</taxon>
        <taxon>Poales</taxon>
        <taxon>Poaceae</taxon>
        <taxon>PACMAD clade</taxon>
        <taxon>Arundinoideae</taxon>
        <taxon>Arundineae</taxon>
        <taxon>Arundo</taxon>
    </lineage>
</organism>
<evidence type="ECO:0000313" key="1">
    <source>
        <dbReference type="EMBL" id="JAE14856.1"/>
    </source>
</evidence>
<sequence length="37" mass="4037">MLSFICVLITVINISAQLVLACSMNKLVSLAVKEWGK</sequence>
<reference evidence="1" key="1">
    <citation type="submission" date="2014-09" db="EMBL/GenBank/DDBJ databases">
        <authorList>
            <person name="Magalhaes I.L.F."/>
            <person name="Oliveira U."/>
            <person name="Santos F.R."/>
            <person name="Vidigal T.H.D.A."/>
            <person name="Brescovit A.D."/>
            <person name="Santos A.J."/>
        </authorList>
    </citation>
    <scope>NUCLEOTIDE SEQUENCE</scope>
    <source>
        <tissue evidence="1">Shoot tissue taken approximately 20 cm above the soil surface</tissue>
    </source>
</reference>
<accession>A0A0A9FX27</accession>